<dbReference type="InterPro" id="IPR009739">
    <property type="entry name" value="LprI-like_N"/>
</dbReference>
<feature type="domain" description="Lysozyme inhibitor LprI-like N-terminal" evidence="2">
    <location>
        <begin position="35"/>
        <end position="137"/>
    </location>
</feature>
<dbReference type="OrthoDB" id="7340239at2"/>
<keyword evidence="4" id="KW-1185">Reference proteome</keyword>
<reference evidence="3 4" key="1">
    <citation type="journal article" date="2013" name="Int. J. Syst. Evol. Microbiol.">
        <title>Hoeflea suaedae sp. nov., an endophytic bacterium isolated from the root of the halophyte Suaeda maritima.</title>
        <authorList>
            <person name="Chung E.J."/>
            <person name="Park J.A."/>
            <person name="Pramanik P."/>
            <person name="Bibi F."/>
            <person name="Jeon C.O."/>
            <person name="Chung Y.R."/>
        </authorList>
    </citation>
    <scope>NUCLEOTIDE SEQUENCE [LARGE SCALE GENOMIC DNA]</scope>
    <source>
        <strain evidence="3 4">YC6898</strain>
    </source>
</reference>
<dbReference type="Pfam" id="PF07007">
    <property type="entry name" value="LprI"/>
    <property type="match status" value="1"/>
</dbReference>
<gene>
    <name evidence="3" type="ORF">E2A64_05655</name>
</gene>
<evidence type="ECO:0000313" key="3">
    <source>
        <dbReference type="EMBL" id="TDH38585.1"/>
    </source>
</evidence>
<dbReference type="RefSeq" id="WP_133283419.1">
    <property type="nucleotide sequence ID" value="NZ_SMSI01000001.1"/>
</dbReference>
<feature type="signal peptide" evidence="1">
    <location>
        <begin position="1"/>
        <end position="24"/>
    </location>
</feature>
<proteinExistence type="predicted"/>
<keyword evidence="1" id="KW-0732">Signal</keyword>
<dbReference type="Gene3D" id="1.20.1270.180">
    <property type="match status" value="1"/>
</dbReference>
<dbReference type="AlphaFoldDB" id="A0A4V6PK21"/>
<evidence type="ECO:0000313" key="4">
    <source>
        <dbReference type="Proteomes" id="UP000295131"/>
    </source>
</evidence>
<dbReference type="Proteomes" id="UP000295131">
    <property type="component" value="Unassembled WGS sequence"/>
</dbReference>
<name>A0A4V6PK21_9HYPH</name>
<dbReference type="EMBL" id="SMSI01000001">
    <property type="protein sequence ID" value="TDH38585.1"/>
    <property type="molecule type" value="Genomic_DNA"/>
</dbReference>
<evidence type="ECO:0000259" key="2">
    <source>
        <dbReference type="Pfam" id="PF07007"/>
    </source>
</evidence>
<organism evidence="3 4">
    <name type="scientific">Pseudohoeflea suaedae</name>
    <dbReference type="NCBI Taxonomy" id="877384"/>
    <lineage>
        <taxon>Bacteria</taxon>
        <taxon>Pseudomonadati</taxon>
        <taxon>Pseudomonadota</taxon>
        <taxon>Alphaproteobacteria</taxon>
        <taxon>Hyphomicrobiales</taxon>
        <taxon>Rhizobiaceae</taxon>
        <taxon>Pseudohoeflea</taxon>
    </lineage>
</organism>
<protein>
    <submittedName>
        <fullName evidence="3">DUF1311 domain-containing protein</fullName>
    </submittedName>
</protein>
<sequence length="148" mass="16334">MIHRLAHTVLIPGILAFLVIGAAAEEADQEPEVDCENAVAQVEINYCAGEDLAKADATLNALWPEVVAKAKAFDADQGTIYADRGVPSSFEALRTAQRAWIDFRDRQCEYEAYEYFGGTMQPVAGVICQTRLTEERNAYFREILSGSN</sequence>
<accession>A0A4V6PK21</accession>
<evidence type="ECO:0000256" key="1">
    <source>
        <dbReference type="SAM" id="SignalP"/>
    </source>
</evidence>
<comment type="caution">
    <text evidence="3">The sequence shown here is derived from an EMBL/GenBank/DDBJ whole genome shotgun (WGS) entry which is preliminary data.</text>
</comment>
<feature type="chain" id="PRO_5020270964" evidence="1">
    <location>
        <begin position="25"/>
        <end position="148"/>
    </location>
</feature>